<evidence type="ECO:0000256" key="3">
    <source>
        <dbReference type="HAMAP-Rule" id="MF_01077"/>
    </source>
</evidence>
<dbReference type="Gene3D" id="3.30.300.70">
    <property type="entry name" value="RimP-like superfamily, N-terminal"/>
    <property type="match status" value="1"/>
</dbReference>
<evidence type="ECO:0000313" key="7">
    <source>
        <dbReference type="Proteomes" id="UP000441717"/>
    </source>
</evidence>
<dbReference type="InterPro" id="IPR036847">
    <property type="entry name" value="RimP_C_sf"/>
</dbReference>
<keyword evidence="7" id="KW-1185">Reference proteome</keyword>
<dbReference type="Pfam" id="PF17384">
    <property type="entry name" value="DUF150_C"/>
    <property type="match status" value="1"/>
</dbReference>
<dbReference type="InterPro" id="IPR028989">
    <property type="entry name" value="RimP_N"/>
</dbReference>
<reference evidence="6 7" key="1">
    <citation type="submission" date="2019-10" db="EMBL/GenBank/DDBJ databases">
        <title>Comparative genomics of sulfur disproportionating microorganisms.</title>
        <authorList>
            <person name="Ward L.M."/>
            <person name="Bertran E."/>
            <person name="Johnston D."/>
        </authorList>
    </citation>
    <scope>NUCLEOTIDE SEQUENCE [LARGE SCALE GENOMIC DNA]</scope>
    <source>
        <strain evidence="6 7">DSM 14055</strain>
    </source>
</reference>
<dbReference type="GO" id="GO:0006412">
    <property type="term" value="P:translation"/>
    <property type="evidence" value="ECO:0007669"/>
    <property type="project" value="TreeGrafter"/>
</dbReference>
<sequence length="154" mass="17123">MVKNRVAATVEELAVPVVSGLGLELVDVEYVMEGGQWFLRLFIDKPGGVTLDDCQWVSERLDKILDEADPIPHSYRLEVSSPGIERPLKKPGDFQRFRGRLVRLTTFAPLDGQKRFTGRLLGMREDSVLLAKDGGGEWSIPLAQVASARLVAEF</sequence>
<evidence type="ECO:0000259" key="5">
    <source>
        <dbReference type="Pfam" id="PF17384"/>
    </source>
</evidence>
<dbReference type="PANTHER" id="PTHR33867:SF1">
    <property type="entry name" value="RIBOSOME MATURATION FACTOR RIMP"/>
    <property type="match status" value="1"/>
</dbReference>
<comment type="caution">
    <text evidence="6">The sequence shown here is derived from an EMBL/GenBank/DDBJ whole genome shotgun (WGS) entry which is preliminary data.</text>
</comment>
<dbReference type="GO" id="GO:0005829">
    <property type="term" value="C:cytosol"/>
    <property type="evidence" value="ECO:0007669"/>
    <property type="project" value="TreeGrafter"/>
</dbReference>
<dbReference type="InterPro" id="IPR035956">
    <property type="entry name" value="RimP_N_sf"/>
</dbReference>
<keyword evidence="1 3" id="KW-0963">Cytoplasm</keyword>
<evidence type="ECO:0000256" key="2">
    <source>
        <dbReference type="ARBA" id="ARBA00022517"/>
    </source>
</evidence>
<dbReference type="AlphaFoldDB" id="A0A6N7IRC6"/>
<comment type="similarity">
    <text evidence="3">Belongs to the RimP family.</text>
</comment>
<evidence type="ECO:0000259" key="4">
    <source>
        <dbReference type="Pfam" id="PF02576"/>
    </source>
</evidence>
<dbReference type="InterPro" id="IPR003728">
    <property type="entry name" value="Ribosome_maturation_RimP"/>
</dbReference>
<evidence type="ECO:0000313" key="6">
    <source>
        <dbReference type="EMBL" id="MQL52461.1"/>
    </source>
</evidence>
<dbReference type="SUPFAM" id="SSF74942">
    <property type="entry name" value="YhbC-like, C-terminal domain"/>
    <property type="match status" value="1"/>
</dbReference>
<dbReference type="Proteomes" id="UP000441717">
    <property type="component" value="Unassembled WGS sequence"/>
</dbReference>
<keyword evidence="2 3" id="KW-0690">Ribosome biogenesis</keyword>
<feature type="domain" description="Ribosome maturation factor RimP N-terminal" evidence="4">
    <location>
        <begin position="15"/>
        <end position="85"/>
    </location>
</feature>
<proteinExistence type="inferred from homology"/>
<organism evidence="6 7">
    <name type="scientific">Desulfofundulus thermobenzoicus</name>
    <dbReference type="NCBI Taxonomy" id="29376"/>
    <lineage>
        <taxon>Bacteria</taxon>
        <taxon>Bacillati</taxon>
        <taxon>Bacillota</taxon>
        <taxon>Clostridia</taxon>
        <taxon>Eubacteriales</taxon>
        <taxon>Peptococcaceae</taxon>
        <taxon>Desulfofundulus</taxon>
    </lineage>
</organism>
<dbReference type="PANTHER" id="PTHR33867">
    <property type="entry name" value="RIBOSOME MATURATION FACTOR RIMP"/>
    <property type="match status" value="1"/>
</dbReference>
<gene>
    <name evidence="3" type="primary">rimP</name>
    <name evidence="6" type="ORF">GFC01_09340</name>
</gene>
<dbReference type="RefSeq" id="WP_341473871.1">
    <property type="nucleotide sequence ID" value="NZ_WHYR01000022.1"/>
</dbReference>
<dbReference type="Pfam" id="PF02576">
    <property type="entry name" value="RimP_N"/>
    <property type="match status" value="1"/>
</dbReference>
<dbReference type="FunFam" id="3.30.300.70:FF:000001">
    <property type="entry name" value="Ribosome maturation factor RimP"/>
    <property type="match status" value="1"/>
</dbReference>
<dbReference type="InterPro" id="IPR028998">
    <property type="entry name" value="RimP_C"/>
</dbReference>
<dbReference type="SUPFAM" id="SSF75420">
    <property type="entry name" value="YhbC-like, N-terminal domain"/>
    <property type="match status" value="1"/>
</dbReference>
<feature type="domain" description="Ribosome maturation factor RimP C-terminal" evidence="5">
    <location>
        <begin position="88"/>
        <end position="154"/>
    </location>
</feature>
<accession>A0A6N7IRC6</accession>
<name>A0A6N7IRC6_9FIRM</name>
<comment type="subcellular location">
    <subcellularLocation>
        <location evidence="3">Cytoplasm</location>
    </subcellularLocation>
</comment>
<dbReference type="HAMAP" id="MF_01077">
    <property type="entry name" value="RimP"/>
    <property type="match status" value="1"/>
</dbReference>
<dbReference type="Gene3D" id="2.30.30.180">
    <property type="entry name" value="Ribosome maturation factor RimP, C-terminal domain"/>
    <property type="match status" value="1"/>
</dbReference>
<evidence type="ECO:0000256" key="1">
    <source>
        <dbReference type="ARBA" id="ARBA00022490"/>
    </source>
</evidence>
<dbReference type="GO" id="GO:0000028">
    <property type="term" value="P:ribosomal small subunit assembly"/>
    <property type="evidence" value="ECO:0007669"/>
    <property type="project" value="TreeGrafter"/>
</dbReference>
<dbReference type="EMBL" id="WHYR01000022">
    <property type="protein sequence ID" value="MQL52461.1"/>
    <property type="molecule type" value="Genomic_DNA"/>
</dbReference>
<protein>
    <recommendedName>
        <fullName evidence="3">Ribosome maturation factor RimP</fullName>
    </recommendedName>
</protein>
<comment type="function">
    <text evidence="3">Required for maturation of 30S ribosomal subunits.</text>
</comment>
<dbReference type="CDD" id="cd01734">
    <property type="entry name" value="YlxS_C"/>
    <property type="match status" value="1"/>
</dbReference>